<protein>
    <submittedName>
        <fullName evidence="2">Uncharacterized protein</fullName>
    </submittedName>
</protein>
<sequence>MQRGVYIFEDSIIELKTFFYQKVNQIFKKRRDKAGKKNNFFCFKQTSFKARITKKRGINIVFQNLNHNQSQSKKNKRGRCVKMQK</sequence>
<feature type="compositionally biased region" description="Basic residues" evidence="1">
    <location>
        <begin position="73"/>
        <end position="85"/>
    </location>
</feature>
<dbReference type="Proteomes" id="UP000276133">
    <property type="component" value="Unassembled WGS sequence"/>
</dbReference>
<dbReference type="AlphaFoldDB" id="A0A3M7SCC4"/>
<comment type="caution">
    <text evidence="2">The sequence shown here is derived from an EMBL/GenBank/DDBJ whole genome shotgun (WGS) entry which is preliminary data.</text>
</comment>
<dbReference type="EMBL" id="REGN01001656">
    <property type="protein sequence ID" value="RNA33307.1"/>
    <property type="molecule type" value="Genomic_DNA"/>
</dbReference>
<accession>A0A3M7SCC4</accession>
<keyword evidence="3" id="KW-1185">Reference proteome</keyword>
<reference evidence="2 3" key="1">
    <citation type="journal article" date="2018" name="Sci. Rep.">
        <title>Genomic signatures of local adaptation to the degree of environmental predictability in rotifers.</title>
        <authorList>
            <person name="Franch-Gras L."/>
            <person name="Hahn C."/>
            <person name="Garcia-Roger E.M."/>
            <person name="Carmona M.J."/>
            <person name="Serra M."/>
            <person name="Gomez A."/>
        </authorList>
    </citation>
    <scope>NUCLEOTIDE SEQUENCE [LARGE SCALE GENOMIC DNA]</scope>
    <source>
        <strain evidence="2">HYR1</strain>
    </source>
</reference>
<evidence type="ECO:0000313" key="3">
    <source>
        <dbReference type="Proteomes" id="UP000276133"/>
    </source>
</evidence>
<feature type="region of interest" description="Disordered" evidence="1">
    <location>
        <begin position="64"/>
        <end position="85"/>
    </location>
</feature>
<proteinExistence type="predicted"/>
<name>A0A3M7SCC4_BRAPC</name>
<evidence type="ECO:0000256" key="1">
    <source>
        <dbReference type="SAM" id="MobiDB-lite"/>
    </source>
</evidence>
<gene>
    <name evidence="2" type="ORF">BpHYR1_034449</name>
</gene>
<evidence type="ECO:0000313" key="2">
    <source>
        <dbReference type="EMBL" id="RNA33307.1"/>
    </source>
</evidence>
<organism evidence="2 3">
    <name type="scientific">Brachionus plicatilis</name>
    <name type="common">Marine rotifer</name>
    <name type="synonym">Brachionus muelleri</name>
    <dbReference type="NCBI Taxonomy" id="10195"/>
    <lineage>
        <taxon>Eukaryota</taxon>
        <taxon>Metazoa</taxon>
        <taxon>Spiralia</taxon>
        <taxon>Gnathifera</taxon>
        <taxon>Rotifera</taxon>
        <taxon>Eurotatoria</taxon>
        <taxon>Monogononta</taxon>
        <taxon>Pseudotrocha</taxon>
        <taxon>Ploima</taxon>
        <taxon>Brachionidae</taxon>
        <taxon>Brachionus</taxon>
    </lineage>
</organism>